<accession>A0A183BRB7</accession>
<name>A0A183BRB7_GLOPA</name>
<organism evidence="2 3">
    <name type="scientific">Globodera pallida</name>
    <name type="common">Potato cyst nematode worm</name>
    <name type="synonym">Heterodera pallida</name>
    <dbReference type="NCBI Taxonomy" id="36090"/>
    <lineage>
        <taxon>Eukaryota</taxon>
        <taxon>Metazoa</taxon>
        <taxon>Ecdysozoa</taxon>
        <taxon>Nematoda</taxon>
        <taxon>Chromadorea</taxon>
        <taxon>Rhabditida</taxon>
        <taxon>Tylenchina</taxon>
        <taxon>Tylenchomorpha</taxon>
        <taxon>Tylenchoidea</taxon>
        <taxon>Heteroderidae</taxon>
        <taxon>Heteroderinae</taxon>
        <taxon>Globodera</taxon>
    </lineage>
</organism>
<evidence type="ECO:0000313" key="3">
    <source>
        <dbReference type="WBParaSite" id="GPLIN_000315300"/>
    </source>
</evidence>
<dbReference type="Proteomes" id="UP000050741">
    <property type="component" value="Unassembled WGS sequence"/>
</dbReference>
<reference evidence="3" key="2">
    <citation type="submission" date="2016-06" db="UniProtKB">
        <authorList>
            <consortium name="WormBaseParasite"/>
        </authorList>
    </citation>
    <scope>IDENTIFICATION</scope>
</reference>
<feature type="region of interest" description="Disordered" evidence="1">
    <location>
        <begin position="1"/>
        <end position="29"/>
    </location>
</feature>
<keyword evidence="2" id="KW-1185">Reference proteome</keyword>
<reference evidence="2" key="1">
    <citation type="submission" date="2014-05" db="EMBL/GenBank/DDBJ databases">
        <title>The genome and life-stage specific transcriptomes of Globodera pallida elucidate key aspects of plant parasitism by a cyst nematode.</title>
        <authorList>
            <person name="Cotton J.A."/>
            <person name="Lilley C.J."/>
            <person name="Jones L.M."/>
            <person name="Kikuchi T."/>
            <person name="Reid A.J."/>
            <person name="Thorpe P."/>
            <person name="Tsai I.J."/>
            <person name="Beasley H."/>
            <person name="Blok V."/>
            <person name="Cock P.J.A."/>
            <person name="Van den Akker S.E."/>
            <person name="Holroyd N."/>
            <person name="Hunt M."/>
            <person name="Mantelin S."/>
            <person name="Naghra H."/>
            <person name="Pain A."/>
            <person name="Palomares-Rius J.E."/>
            <person name="Zarowiecki M."/>
            <person name="Berriman M."/>
            <person name="Jones J.T."/>
            <person name="Urwin P.E."/>
        </authorList>
    </citation>
    <scope>NUCLEOTIDE SEQUENCE [LARGE SCALE GENOMIC DNA]</scope>
    <source>
        <strain evidence="2">Lindley</strain>
    </source>
</reference>
<evidence type="ECO:0000313" key="2">
    <source>
        <dbReference type="Proteomes" id="UP000050741"/>
    </source>
</evidence>
<feature type="region of interest" description="Disordered" evidence="1">
    <location>
        <begin position="108"/>
        <end position="134"/>
    </location>
</feature>
<sequence length="307" mass="32466">MGNWPQAGAGRVRSATPPAVRLRRSHPEHEQAVDRYVELILGPAKLAFRQLEAGRTGGTLRGIGRRRMAVSARPHGKFGPELPWRTFTASGDAPSNGPTGPACKKLLGSRARSSTGRLARSRSGATCSDSSRCSPSHAAQCCPGPYPSPAGQPKFFASYHQTERLLDRPMASGALSAPRRRPTTKPGGEGRPGDGQPSIPPHPFLSTSGILIRYHPPPRLAGPTAGTATEHGAPGPNTARPLGEEDWELDEAACGQPGTSQMPRIPEDLAQREAERYVVIDEDEWESCARSPSPPSSTSGAGGNVAD</sequence>
<feature type="region of interest" description="Disordered" evidence="1">
    <location>
        <begin position="169"/>
        <end position="247"/>
    </location>
</feature>
<dbReference type="AlphaFoldDB" id="A0A183BRB7"/>
<protein>
    <submittedName>
        <fullName evidence="3">Voltage-dependent T-type calcium channel subunit alpha-1G</fullName>
    </submittedName>
</protein>
<proteinExistence type="predicted"/>
<feature type="region of interest" description="Disordered" evidence="1">
    <location>
        <begin position="283"/>
        <end position="307"/>
    </location>
</feature>
<evidence type="ECO:0000256" key="1">
    <source>
        <dbReference type="SAM" id="MobiDB-lite"/>
    </source>
</evidence>
<feature type="compositionally biased region" description="Polar residues" evidence="1">
    <location>
        <begin position="123"/>
        <end position="134"/>
    </location>
</feature>
<dbReference type="WBParaSite" id="GPLIN_000315300">
    <property type="protein sequence ID" value="GPLIN_000315300"/>
    <property type="gene ID" value="GPLIN_000315300"/>
</dbReference>